<dbReference type="AlphaFoldDB" id="A0A540VC81"/>
<comment type="caution">
    <text evidence="5">The sequence shown here is derived from an EMBL/GenBank/DDBJ whole genome shotgun (WGS) entry which is preliminary data.</text>
</comment>
<dbReference type="NCBIfam" id="NF040501">
    <property type="entry name" value="resist_ArsN2"/>
    <property type="match status" value="1"/>
</dbReference>
<dbReference type="OrthoDB" id="5197788at2"/>
<dbReference type="InterPro" id="IPR050832">
    <property type="entry name" value="Bact_Acetyltransf"/>
</dbReference>
<dbReference type="EMBL" id="VIGC01000025">
    <property type="protein sequence ID" value="TQE94322.1"/>
    <property type="molecule type" value="Genomic_DNA"/>
</dbReference>
<protein>
    <submittedName>
        <fullName evidence="5">GNAT family N-acetyltransferase</fullName>
    </submittedName>
</protein>
<feature type="domain" description="N-acetyltransferase" evidence="4">
    <location>
        <begin position="26"/>
        <end position="153"/>
    </location>
</feature>
<dbReference type="Proteomes" id="UP000317371">
    <property type="component" value="Unassembled WGS sequence"/>
</dbReference>
<evidence type="ECO:0000313" key="5">
    <source>
        <dbReference type="EMBL" id="TQE94322.1"/>
    </source>
</evidence>
<dbReference type="GO" id="GO:0016747">
    <property type="term" value="F:acyltransferase activity, transferring groups other than amino-acyl groups"/>
    <property type="evidence" value="ECO:0007669"/>
    <property type="project" value="InterPro"/>
</dbReference>
<sequence>MEREAPERPVPAHPPPHHRQPSGPPVALQPLTPEHVPAVLALLQASGLPQEGFPEAVAAGLTAWAGDELVGSAALEIYGQSGLLRSVAVAAPWRHQGIGARLTAATLELARQRGLQQLYLLTETAVDYFVRHGFAPIPRDAVEPAVQASLEFVSACPQTAQAMVCQLGSLLPDEA</sequence>
<keyword evidence="1 5" id="KW-0808">Transferase</keyword>
<keyword evidence="2" id="KW-0012">Acyltransferase</keyword>
<evidence type="ECO:0000256" key="2">
    <source>
        <dbReference type="ARBA" id="ARBA00023315"/>
    </source>
</evidence>
<evidence type="ECO:0000256" key="3">
    <source>
        <dbReference type="SAM" id="MobiDB-lite"/>
    </source>
</evidence>
<dbReference type="CDD" id="cd04301">
    <property type="entry name" value="NAT_SF"/>
    <property type="match status" value="1"/>
</dbReference>
<reference evidence="5 6" key="1">
    <citation type="submission" date="2019-06" db="EMBL/GenBank/DDBJ databases">
        <title>Genome sequence of Litorilinea aerophila BAA-2444.</title>
        <authorList>
            <person name="Maclea K.S."/>
            <person name="Maurais E.G."/>
            <person name="Iannazzi L.C."/>
        </authorList>
    </citation>
    <scope>NUCLEOTIDE SEQUENCE [LARGE SCALE GENOMIC DNA]</scope>
    <source>
        <strain evidence="5 6">ATCC BAA-2444</strain>
    </source>
</reference>
<dbReference type="InParanoid" id="A0A540VC81"/>
<evidence type="ECO:0000259" key="4">
    <source>
        <dbReference type="PROSITE" id="PS51186"/>
    </source>
</evidence>
<dbReference type="InterPro" id="IPR016181">
    <property type="entry name" value="Acyl_CoA_acyltransferase"/>
</dbReference>
<evidence type="ECO:0000256" key="1">
    <source>
        <dbReference type="ARBA" id="ARBA00022679"/>
    </source>
</evidence>
<evidence type="ECO:0000313" key="6">
    <source>
        <dbReference type="Proteomes" id="UP000317371"/>
    </source>
</evidence>
<feature type="region of interest" description="Disordered" evidence="3">
    <location>
        <begin position="1"/>
        <end position="30"/>
    </location>
</feature>
<organism evidence="5 6">
    <name type="scientific">Litorilinea aerophila</name>
    <dbReference type="NCBI Taxonomy" id="1204385"/>
    <lineage>
        <taxon>Bacteria</taxon>
        <taxon>Bacillati</taxon>
        <taxon>Chloroflexota</taxon>
        <taxon>Caldilineae</taxon>
        <taxon>Caldilineales</taxon>
        <taxon>Caldilineaceae</taxon>
        <taxon>Litorilinea</taxon>
    </lineage>
</organism>
<proteinExistence type="predicted"/>
<keyword evidence="6" id="KW-1185">Reference proteome</keyword>
<gene>
    <name evidence="5" type="ORF">FKZ61_17400</name>
</gene>
<dbReference type="Pfam" id="PF00583">
    <property type="entry name" value="Acetyltransf_1"/>
    <property type="match status" value="1"/>
</dbReference>
<dbReference type="Gene3D" id="3.40.630.30">
    <property type="match status" value="1"/>
</dbReference>
<accession>A0A540VC81</accession>
<dbReference type="InterPro" id="IPR000182">
    <property type="entry name" value="GNAT_dom"/>
</dbReference>
<dbReference type="RefSeq" id="WP_141611428.1">
    <property type="nucleotide sequence ID" value="NZ_VIGC02000025.1"/>
</dbReference>
<name>A0A540VC81_9CHLR</name>
<dbReference type="SUPFAM" id="SSF55729">
    <property type="entry name" value="Acyl-CoA N-acyltransferases (Nat)"/>
    <property type="match status" value="1"/>
</dbReference>
<dbReference type="PANTHER" id="PTHR43877">
    <property type="entry name" value="AMINOALKYLPHOSPHONATE N-ACETYLTRANSFERASE-RELATED-RELATED"/>
    <property type="match status" value="1"/>
</dbReference>
<dbReference type="PROSITE" id="PS51186">
    <property type="entry name" value="GNAT"/>
    <property type="match status" value="1"/>
</dbReference>